<evidence type="ECO:0000256" key="3">
    <source>
        <dbReference type="ARBA" id="ARBA00022475"/>
    </source>
</evidence>
<evidence type="ECO:0000259" key="8">
    <source>
        <dbReference type="PROSITE" id="PS50928"/>
    </source>
</evidence>
<feature type="transmembrane region" description="Helical" evidence="7">
    <location>
        <begin position="293"/>
        <end position="316"/>
    </location>
</feature>
<dbReference type="GO" id="GO:0055085">
    <property type="term" value="P:transmembrane transport"/>
    <property type="evidence" value="ECO:0007669"/>
    <property type="project" value="InterPro"/>
</dbReference>
<feature type="transmembrane region" description="Helical" evidence="7">
    <location>
        <begin position="94"/>
        <end position="116"/>
    </location>
</feature>
<evidence type="ECO:0000256" key="2">
    <source>
        <dbReference type="ARBA" id="ARBA00022448"/>
    </source>
</evidence>
<organism evidence="9">
    <name type="scientific">uncultured Thermomicrobiales bacterium</name>
    <dbReference type="NCBI Taxonomy" id="1645740"/>
    <lineage>
        <taxon>Bacteria</taxon>
        <taxon>Pseudomonadati</taxon>
        <taxon>Thermomicrobiota</taxon>
        <taxon>Thermomicrobia</taxon>
        <taxon>Thermomicrobiales</taxon>
        <taxon>environmental samples</taxon>
    </lineage>
</organism>
<dbReference type="CDD" id="cd06261">
    <property type="entry name" value="TM_PBP2"/>
    <property type="match status" value="1"/>
</dbReference>
<feature type="transmembrane region" description="Helical" evidence="7">
    <location>
        <begin position="128"/>
        <end position="150"/>
    </location>
</feature>
<feature type="transmembrane region" description="Helical" evidence="7">
    <location>
        <begin position="193"/>
        <end position="211"/>
    </location>
</feature>
<evidence type="ECO:0000313" key="9">
    <source>
        <dbReference type="EMBL" id="CAA9552383.1"/>
    </source>
</evidence>
<accession>A0A6J4UJJ6</accession>
<name>A0A6J4UJJ6_9BACT</name>
<sequence length="320" mass="36870">MATVQATATRATLDARPTRPAWVRSLWSFARTYPYLLPAIVFFVGWQVLPIVSAARLSFTDDRFLDQLSANFIGLDNYRRVIRDELFWRGVLRAFTFTCIFVPGMILIPMLIAVLLDRVENGFLSTFYRIVLLIPSMIPAPLIIILWVWLYNNYIGPINFILVDVLGIYDIRSQPQWLVDPKLTFLSIAVMEWWWGLGYHTMFFLAGLAAIPKDLFAAARIDGASEWRMFWSITWFRLLPIILVLMVVRFGSAMAVIDEYIIAGGFDRSRSTYTWTVYMYDTAFGGGDQFRGYAAAIGWVGALMMLIVVCFMFWLFRSRD</sequence>
<dbReference type="InterPro" id="IPR000515">
    <property type="entry name" value="MetI-like"/>
</dbReference>
<evidence type="ECO:0000256" key="5">
    <source>
        <dbReference type="ARBA" id="ARBA00022989"/>
    </source>
</evidence>
<reference evidence="9" key="1">
    <citation type="submission" date="2020-02" db="EMBL/GenBank/DDBJ databases">
        <authorList>
            <person name="Meier V. D."/>
        </authorList>
    </citation>
    <scope>NUCLEOTIDE SEQUENCE</scope>
    <source>
        <strain evidence="9">AVDCRST_MAG33</strain>
    </source>
</reference>
<dbReference type="PANTHER" id="PTHR30193">
    <property type="entry name" value="ABC TRANSPORTER PERMEASE PROTEIN"/>
    <property type="match status" value="1"/>
</dbReference>
<comment type="similarity">
    <text evidence="7">Belongs to the binding-protein-dependent transport system permease family.</text>
</comment>
<dbReference type="SUPFAM" id="SSF161098">
    <property type="entry name" value="MetI-like"/>
    <property type="match status" value="1"/>
</dbReference>
<dbReference type="GO" id="GO:0005886">
    <property type="term" value="C:plasma membrane"/>
    <property type="evidence" value="ECO:0007669"/>
    <property type="project" value="UniProtKB-SubCell"/>
</dbReference>
<keyword evidence="2 7" id="KW-0813">Transport</keyword>
<dbReference type="PANTHER" id="PTHR30193:SF37">
    <property type="entry name" value="INNER MEMBRANE ABC TRANSPORTER PERMEASE PROTEIN YCJO"/>
    <property type="match status" value="1"/>
</dbReference>
<dbReference type="InterPro" id="IPR035906">
    <property type="entry name" value="MetI-like_sf"/>
</dbReference>
<evidence type="ECO:0000256" key="1">
    <source>
        <dbReference type="ARBA" id="ARBA00004651"/>
    </source>
</evidence>
<keyword evidence="4 7" id="KW-0812">Transmembrane</keyword>
<dbReference type="EMBL" id="CADCWK010000090">
    <property type="protein sequence ID" value="CAA9552383.1"/>
    <property type="molecule type" value="Genomic_DNA"/>
</dbReference>
<comment type="subcellular location">
    <subcellularLocation>
        <location evidence="1 7">Cell membrane</location>
        <topology evidence="1 7">Multi-pass membrane protein</topology>
    </subcellularLocation>
</comment>
<gene>
    <name evidence="9" type="ORF">AVDCRST_MAG33-996</name>
</gene>
<dbReference type="AlphaFoldDB" id="A0A6J4UJJ6"/>
<feature type="transmembrane region" description="Helical" evidence="7">
    <location>
        <begin position="235"/>
        <end position="257"/>
    </location>
</feature>
<dbReference type="Gene3D" id="1.10.3720.10">
    <property type="entry name" value="MetI-like"/>
    <property type="match status" value="1"/>
</dbReference>
<proteinExistence type="inferred from homology"/>
<feature type="domain" description="ABC transmembrane type-1" evidence="8">
    <location>
        <begin position="91"/>
        <end position="312"/>
    </location>
</feature>
<keyword evidence="6 7" id="KW-0472">Membrane</keyword>
<evidence type="ECO:0000256" key="4">
    <source>
        <dbReference type="ARBA" id="ARBA00022692"/>
    </source>
</evidence>
<feature type="transmembrane region" description="Helical" evidence="7">
    <location>
        <begin position="35"/>
        <end position="59"/>
    </location>
</feature>
<evidence type="ECO:0000256" key="6">
    <source>
        <dbReference type="ARBA" id="ARBA00023136"/>
    </source>
</evidence>
<dbReference type="PROSITE" id="PS50928">
    <property type="entry name" value="ABC_TM1"/>
    <property type="match status" value="1"/>
</dbReference>
<keyword evidence="3" id="KW-1003">Cell membrane</keyword>
<protein>
    <submittedName>
        <fullName evidence="9">Multiple sugar ABC transporter, membrane-spanning permease protein MsmF</fullName>
    </submittedName>
</protein>
<evidence type="ECO:0000256" key="7">
    <source>
        <dbReference type="RuleBase" id="RU363032"/>
    </source>
</evidence>
<dbReference type="InterPro" id="IPR051393">
    <property type="entry name" value="ABC_transporter_permease"/>
</dbReference>
<keyword evidence="5 7" id="KW-1133">Transmembrane helix</keyword>
<dbReference type="Pfam" id="PF00528">
    <property type="entry name" value="BPD_transp_1"/>
    <property type="match status" value="1"/>
</dbReference>